<reference evidence="1 2" key="1">
    <citation type="submission" date="2017-02" db="EMBL/GenBank/DDBJ databases">
        <title>The new phylogeny of genus Mycobacterium.</title>
        <authorList>
            <person name="Tortoli E."/>
            <person name="Trovato A."/>
            <person name="Cirillo D.M."/>
        </authorList>
    </citation>
    <scope>NUCLEOTIDE SEQUENCE [LARGE SCALE GENOMIC DNA]</scope>
    <source>
        <strain evidence="1 2">DSM 44471</strain>
    </source>
</reference>
<proteinExistence type="predicted"/>
<dbReference type="PANTHER" id="PTHR23028:SF131">
    <property type="entry name" value="BLR2367 PROTEIN"/>
    <property type="match status" value="1"/>
</dbReference>
<comment type="caution">
    <text evidence="1">The sequence shown here is derived from an EMBL/GenBank/DDBJ whole genome shotgun (WGS) entry which is preliminary data.</text>
</comment>
<evidence type="ECO:0000313" key="2">
    <source>
        <dbReference type="Proteomes" id="UP000192566"/>
    </source>
</evidence>
<dbReference type="InterPro" id="IPR002656">
    <property type="entry name" value="Acyl_transf_3_dom"/>
</dbReference>
<dbReference type="GO" id="GO:0016747">
    <property type="term" value="F:acyltransferase activity, transferring groups other than amino-acyl groups"/>
    <property type="evidence" value="ECO:0007669"/>
    <property type="project" value="InterPro"/>
</dbReference>
<dbReference type="Proteomes" id="UP000192566">
    <property type="component" value="Unassembled WGS sequence"/>
</dbReference>
<organism evidence="1 2">
    <name type="scientific">Mycobacterium heidelbergense</name>
    <dbReference type="NCBI Taxonomy" id="53376"/>
    <lineage>
        <taxon>Bacteria</taxon>
        <taxon>Bacillati</taxon>
        <taxon>Actinomycetota</taxon>
        <taxon>Actinomycetes</taxon>
        <taxon>Mycobacteriales</taxon>
        <taxon>Mycobacteriaceae</taxon>
        <taxon>Mycobacterium</taxon>
        <taxon>Mycobacterium simiae complex</taxon>
    </lineage>
</organism>
<name>A0A1X0DQG5_MYCHE</name>
<dbReference type="AlphaFoldDB" id="A0A1X0DQG5"/>
<keyword evidence="2" id="KW-1185">Reference proteome</keyword>
<dbReference type="InterPro" id="IPR050879">
    <property type="entry name" value="Acyltransferase_3"/>
</dbReference>
<dbReference type="OrthoDB" id="3404679at2"/>
<dbReference type="RefSeq" id="WP_158084866.1">
    <property type="nucleotide sequence ID" value="NZ_AP022615.1"/>
</dbReference>
<sequence>MTDATTGTRTARASKFTSLEAGRAFAALIVVLFHCNETGVESKYFGHEVLPFFRGGYSGVEFFFVLSGFVMVVAHRKDLSTGRGVGRFLWKRFQRLYPTLWAVVVPLVVVMLVGPTLRWADSLSAGDVVAALTAAPFPHERVLSVEWTLRYEVVFYLLFAMTIRWRRPTLLLWLVWCVVGVTSLWFAPHGILGFVVAPYPLIFVAGMIVGLAFERIPARVAIASLTIGSAVYLAWLAHLAASAVKPDKLPIDALGFGVGAALIVAGLAILERSGKIAAPRILCFLGAASYSIYLVHYPAMSVLMKLAMKLRAMGAPDYAAITLVLLTAVGAGVMCHLVVEKPLLKATRRLGDWYSERRRIGSPVVVGIPLARARVTILAHGLGVALREPVPPFLRAGPRGGPM</sequence>
<protein>
    <submittedName>
        <fullName evidence="1">Uncharacterized protein</fullName>
    </submittedName>
</protein>
<dbReference type="GO" id="GO:0000271">
    <property type="term" value="P:polysaccharide biosynthetic process"/>
    <property type="evidence" value="ECO:0007669"/>
    <property type="project" value="TreeGrafter"/>
</dbReference>
<dbReference type="STRING" id="53376.BST25_08670"/>
<dbReference type="Pfam" id="PF01757">
    <property type="entry name" value="Acyl_transf_3"/>
    <property type="match status" value="1"/>
</dbReference>
<gene>
    <name evidence="1" type="ORF">BST25_08670</name>
</gene>
<accession>A0A1X0DQG5</accession>
<evidence type="ECO:0000313" key="1">
    <source>
        <dbReference type="EMBL" id="ORA74638.1"/>
    </source>
</evidence>
<dbReference type="PANTHER" id="PTHR23028">
    <property type="entry name" value="ACETYLTRANSFERASE"/>
    <property type="match status" value="1"/>
</dbReference>
<dbReference type="GO" id="GO:0016020">
    <property type="term" value="C:membrane"/>
    <property type="evidence" value="ECO:0007669"/>
    <property type="project" value="TreeGrafter"/>
</dbReference>
<dbReference type="EMBL" id="MVHR01000009">
    <property type="protein sequence ID" value="ORA74638.1"/>
    <property type="molecule type" value="Genomic_DNA"/>
</dbReference>